<dbReference type="InterPro" id="IPR013083">
    <property type="entry name" value="Znf_RING/FYVE/PHD"/>
</dbReference>
<feature type="region of interest" description="Disordered" evidence="1">
    <location>
        <begin position="360"/>
        <end position="469"/>
    </location>
</feature>
<dbReference type="eggNOG" id="ENOG502T0I1">
    <property type="taxonomic scope" value="Eukaryota"/>
</dbReference>
<evidence type="ECO:0008006" key="4">
    <source>
        <dbReference type="Google" id="ProtNLM"/>
    </source>
</evidence>
<protein>
    <recommendedName>
        <fullName evidence="4">SP-RING-type domain-containing protein</fullName>
    </recommendedName>
</protein>
<feature type="region of interest" description="Disordered" evidence="1">
    <location>
        <begin position="321"/>
        <end position="342"/>
    </location>
</feature>
<keyword evidence="3" id="KW-1185">Reference proteome</keyword>
<feature type="compositionally biased region" description="Low complexity" evidence="1">
    <location>
        <begin position="364"/>
        <end position="382"/>
    </location>
</feature>
<dbReference type="EMBL" id="AOGT01001209">
    <property type="protein sequence ID" value="EMG48194.1"/>
    <property type="molecule type" value="Genomic_DNA"/>
</dbReference>
<feature type="region of interest" description="Disordered" evidence="1">
    <location>
        <begin position="125"/>
        <end position="179"/>
    </location>
</feature>
<feature type="region of interest" description="Disordered" evidence="1">
    <location>
        <begin position="264"/>
        <end position="307"/>
    </location>
</feature>
<dbReference type="OMA" id="FCTHLEC"/>
<dbReference type="Gene3D" id="3.30.40.10">
    <property type="entry name" value="Zinc/RING finger domain, C3HC4 (zinc finger)"/>
    <property type="match status" value="1"/>
</dbReference>
<evidence type="ECO:0000313" key="3">
    <source>
        <dbReference type="Proteomes" id="UP000011777"/>
    </source>
</evidence>
<name>M3K0J7_CANMX</name>
<dbReference type="STRING" id="1245528.M3K0J7"/>
<feature type="compositionally biased region" description="Polar residues" evidence="1">
    <location>
        <begin position="285"/>
        <end position="303"/>
    </location>
</feature>
<feature type="compositionally biased region" description="Polar residues" evidence="1">
    <location>
        <begin position="383"/>
        <end position="394"/>
    </location>
</feature>
<sequence>MPRLKSVRGPKLTTDKVSIVHERGRRNRNKKLLVTIRLSPSVLRSPTKPTSNEVRDDVPLNQVDELPKEGIAATSEQISSASPDKVDQENTNNETRDDLDSELSSIDEELMEFLTQHSVLMSSGKPLVPENSITNESVPEQPPLSHVDVEKKEELPKPPKKEPKSEPSPTKSNDVFRPLPKNISPLIIGEVRSADADQDEDFEPIDRLIFSLNDPLGGGRINLPVKSAACIHFECFDFENFCLFNKITTSTREITKKNLIKSNRNKLQRSEASKVQAPPAIPAATNLQPATNQQSRSRSQANFQPQEPQQILQQMQFNPQLVQAPPPQPHSAPPNPFTFHQPTIDQFFSDVQNINFPNRQQIVPPNQRQPMQPNPNYQMPQQFNGQPNFPYQNMNQRGGNQSRSGRRRYSNNGQNGFPPMNMMPMQHPNFIPQQQQSQQQRQQQQQQQQQQRNQNPNTPGQPMYGYLDFPNIAPVNGNNIQYANYTNNGQPYLKIINNPKPEYSSRFITPQVNTPLYGCPICSAKFPLSSLTISDGFNFFVKAAPKDIDRVELLVDVEKYRLVDDSMTSLGMKKKEDDPEVIVLSSDEEDDEDESNTKVTKNETQPVLNSTIPVEKEVQKEDSATTDNSNGGNGSSWEDPFVIE</sequence>
<gene>
    <name evidence="2" type="ORF">G210_1285</name>
</gene>
<feature type="region of interest" description="Disordered" evidence="1">
    <location>
        <begin position="40"/>
        <end position="99"/>
    </location>
</feature>
<feature type="compositionally biased region" description="Basic and acidic residues" evidence="1">
    <location>
        <begin position="614"/>
        <end position="623"/>
    </location>
</feature>
<dbReference type="OrthoDB" id="27975at2759"/>
<reference evidence="2 3" key="1">
    <citation type="submission" date="2013-02" db="EMBL/GenBank/DDBJ databases">
        <title>Genome sequence of Candida maltosa Xu316, a potential industrial strain for xylitol and ethanol production.</title>
        <authorList>
            <person name="Yu J."/>
            <person name="Wang Q."/>
            <person name="Geng X."/>
            <person name="Bao W."/>
            <person name="He P."/>
            <person name="Cai J."/>
        </authorList>
    </citation>
    <scope>NUCLEOTIDE SEQUENCE [LARGE SCALE GENOMIC DNA]</scope>
    <source>
        <strain evidence="3">Xu316</strain>
    </source>
</reference>
<proteinExistence type="predicted"/>
<evidence type="ECO:0000256" key="1">
    <source>
        <dbReference type="SAM" id="MobiDB-lite"/>
    </source>
</evidence>
<feature type="compositionally biased region" description="Polar residues" evidence="1">
    <location>
        <begin position="42"/>
        <end position="52"/>
    </location>
</feature>
<dbReference type="AlphaFoldDB" id="M3K0J7"/>
<dbReference type="Proteomes" id="UP000011777">
    <property type="component" value="Unassembled WGS sequence"/>
</dbReference>
<feature type="compositionally biased region" description="Basic and acidic residues" evidence="1">
    <location>
        <begin position="84"/>
        <end position="98"/>
    </location>
</feature>
<feature type="compositionally biased region" description="Basic and acidic residues" evidence="1">
    <location>
        <begin position="147"/>
        <end position="165"/>
    </location>
</feature>
<feature type="compositionally biased region" description="Polar residues" evidence="1">
    <location>
        <begin position="597"/>
        <end position="612"/>
    </location>
</feature>
<feature type="compositionally biased region" description="Low complexity" evidence="1">
    <location>
        <begin position="410"/>
        <end position="455"/>
    </location>
</feature>
<feature type="region of interest" description="Disordered" evidence="1">
    <location>
        <begin position="585"/>
        <end position="644"/>
    </location>
</feature>
<organism evidence="2 3">
    <name type="scientific">Candida maltosa (strain Xu316)</name>
    <name type="common">Yeast</name>
    <dbReference type="NCBI Taxonomy" id="1245528"/>
    <lineage>
        <taxon>Eukaryota</taxon>
        <taxon>Fungi</taxon>
        <taxon>Dikarya</taxon>
        <taxon>Ascomycota</taxon>
        <taxon>Saccharomycotina</taxon>
        <taxon>Pichiomycetes</taxon>
        <taxon>Debaryomycetaceae</taxon>
        <taxon>Candida/Lodderomyces clade</taxon>
        <taxon>Candida</taxon>
    </lineage>
</organism>
<evidence type="ECO:0000313" key="2">
    <source>
        <dbReference type="EMBL" id="EMG48194.1"/>
    </source>
</evidence>
<feature type="compositionally biased region" description="Pro residues" evidence="1">
    <location>
        <begin position="324"/>
        <end position="336"/>
    </location>
</feature>
<dbReference type="HOGENOM" id="CLU_028474_0_0_1"/>
<comment type="caution">
    <text evidence="2">The sequence shown here is derived from an EMBL/GenBank/DDBJ whole genome shotgun (WGS) entry which is preliminary data.</text>
</comment>
<accession>M3K0J7</accession>
<feature type="non-terminal residue" evidence="2">
    <location>
        <position position="1"/>
    </location>
</feature>